<feature type="transmembrane region" description="Helical" evidence="9">
    <location>
        <begin position="102"/>
        <end position="131"/>
    </location>
</feature>
<dbReference type="OrthoDB" id="9810860at2"/>
<evidence type="ECO:0000256" key="1">
    <source>
        <dbReference type="ARBA" id="ARBA00004651"/>
    </source>
</evidence>
<evidence type="ECO:0000313" key="12">
    <source>
        <dbReference type="Proteomes" id="UP000285190"/>
    </source>
</evidence>
<feature type="transmembrane region" description="Helical" evidence="9">
    <location>
        <begin position="61"/>
        <end position="81"/>
    </location>
</feature>
<dbReference type="GO" id="GO:0005886">
    <property type="term" value="C:plasma membrane"/>
    <property type="evidence" value="ECO:0007669"/>
    <property type="project" value="UniProtKB-SubCell"/>
</dbReference>
<feature type="transmembrane region" description="Helical" evidence="9">
    <location>
        <begin position="405"/>
        <end position="432"/>
    </location>
</feature>
<evidence type="ECO:0000313" key="11">
    <source>
        <dbReference type="EMBL" id="RJG08033.1"/>
    </source>
</evidence>
<evidence type="ECO:0000256" key="2">
    <source>
        <dbReference type="ARBA" id="ARBA00022448"/>
    </source>
</evidence>
<keyword evidence="5 9" id="KW-0812">Transmembrane</keyword>
<feature type="transmembrane region" description="Helical" evidence="9">
    <location>
        <begin position="34"/>
        <end position="55"/>
    </location>
</feature>
<accession>A0A418X6D0</accession>
<comment type="caution">
    <text evidence="11">The sequence shown here is derived from an EMBL/GenBank/DDBJ whole genome shotgun (WGS) entry which is preliminary data.</text>
</comment>
<evidence type="ECO:0000256" key="8">
    <source>
        <dbReference type="ARBA" id="ARBA00023136"/>
    </source>
</evidence>
<dbReference type="EMBL" id="QYUN01000002">
    <property type="protein sequence ID" value="RJG08033.1"/>
    <property type="molecule type" value="Genomic_DNA"/>
</dbReference>
<reference evidence="11 12" key="1">
    <citation type="submission" date="2018-09" db="EMBL/GenBank/DDBJ databases">
        <authorList>
            <person name="Zhu H."/>
        </authorList>
    </citation>
    <scope>NUCLEOTIDE SEQUENCE [LARGE SCALE GENOMIC DNA]</scope>
    <source>
        <strain evidence="11 12">K2R10-39</strain>
    </source>
</reference>
<organism evidence="11 12">
    <name type="scientific">Noviherbaspirillum cavernae</name>
    <dbReference type="NCBI Taxonomy" id="2320862"/>
    <lineage>
        <taxon>Bacteria</taxon>
        <taxon>Pseudomonadati</taxon>
        <taxon>Pseudomonadota</taxon>
        <taxon>Betaproteobacteria</taxon>
        <taxon>Burkholderiales</taxon>
        <taxon>Oxalobacteraceae</taxon>
        <taxon>Noviherbaspirillum</taxon>
    </lineage>
</organism>
<dbReference type="AlphaFoldDB" id="A0A418X6D0"/>
<sequence>MDIVTLWFLIIGALLILMGLLGSVLQRLPLSPAMFYLAIGYALGPSGAALVALDLKQNADVLTLIAEIALLISLFSVGLRLRVELSDPLWRLPWRLGVGGMLVTIVLLSAAGMFMLHLPLGAALLLAAILAPTDPVLASDVQIRDVGDRDRIRFSLSGEGGLNDGTAYPFAMLGLFLLGVQDAATGNYAGPWALAWAVWGVASGLACGWLLGKVVVSLALYLRQHHHQALGMEEFLALGLIALSYGVSHLIHGIGFLAVFAAGVTMRGIEHKASGEEGPATVAIGAMPLGDPAAIATDPDKAPAYMAEVVLDFNQQLEHIAEFVMVLLLGIMISGSGLSLEGVLIAVLLLLVIRPLSAFAVLAGTHVTPLQRGLLAWFGIRGLGSLYYLAFALQHEWQPDLSQRFIPLVLTVLAMSIVLHGISATPLMDLYYKRRPAS</sequence>
<feature type="domain" description="Cation/H+ exchanger transmembrane" evidence="10">
    <location>
        <begin position="15"/>
        <end position="272"/>
    </location>
</feature>
<keyword evidence="6 9" id="KW-1133">Transmembrane helix</keyword>
<dbReference type="Proteomes" id="UP000285190">
    <property type="component" value="Unassembled WGS sequence"/>
</dbReference>
<feature type="transmembrane region" description="Helical" evidence="9">
    <location>
        <begin position="196"/>
        <end position="223"/>
    </location>
</feature>
<feature type="transmembrane region" description="Helical" evidence="9">
    <location>
        <begin position="235"/>
        <end position="262"/>
    </location>
</feature>
<evidence type="ECO:0000256" key="6">
    <source>
        <dbReference type="ARBA" id="ARBA00022989"/>
    </source>
</evidence>
<comment type="subcellular location">
    <subcellularLocation>
        <location evidence="1">Cell membrane</location>
        <topology evidence="1">Multi-pass membrane protein</topology>
    </subcellularLocation>
</comment>
<feature type="transmembrane region" description="Helical" evidence="9">
    <location>
        <begin position="6"/>
        <end position="25"/>
    </location>
</feature>
<evidence type="ECO:0000256" key="7">
    <source>
        <dbReference type="ARBA" id="ARBA00023065"/>
    </source>
</evidence>
<dbReference type="GO" id="GO:0015297">
    <property type="term" value="F:antiporter activity"/>
    <property type="evidence" value="ECO:0007669"/>
    <property type="project" value="UniProtKB-KW"/>
</dbReference>
<keyword evidence="8 9" id="KW-0472">Membrane</keyword>
<dbReference type="Gene3D" id="1.20.1530.20">
    <property type="match status" value="1"/>
</dbReference>
<name>A0A418X6D0_9BURK</name>
<dbReference type="Pfam" id="PF00999">
    <property type="entry name" value="Na_H_Exchanger"/>
    <property type="match status" value="1"/>
</dbReference>
<dbReference type="PANTHER" id="PTHR32507">
    <property type="entry name" value="NA(+)/H(+) ANTIPORTER 1"/>
    <property type="match status" value="1"/>
</dbReference>
<gene>
    <name evidence="11" type="ORF">D3870_12450</name>
</gene>
<evidence type="ECO:0000256" key="9">
    <source>
        <dbReference type="SAM" id="Phobius"/>
    </source>
</evidence>
<dbReference type="InterPro" id="IPR006153">
    <property type="entry name" value="Cation/H_exchanger_TM"/>
</dbReference>
<feature type="transmembrane region" description="Helical" evidence="9">
    <location>
        <begin position="374"/>
        <end position="393"/>
    </location>
</feature>
<evidence type="ECO:0000256" key="4">
    <source>
        <dbReference type="ARBA" id="ARBA00022475"/>
    </source>
</evidence>
<keyword evidence="4" id="KW-1003">Cell membrane</keyword>
<evidence type="ECO:0000259" key="10">
    <source>
        <dbReference type="Pfam" id="PF00999"/>
    </source>
</evidence>
<proteinExistence type="predicted"/>
<dbReference type="GO" id="GO:1902600">
    <property type="term" value="P:proton transmembrane transport"/>
    <property type="evidence" value="ECO:0007669"/>
    <property type="project" value="InterPro"/>
</dbReference>
<keyword evidence="2" id="KW-0813">Transport</keyword>
<keyword evidence="7" id="KW-0406">Ion transport</keyword>
<dbReference type="InterPro" id="IPR038770">
    <property type="entry name" value="Na+/solute_symporter_sf"/>
</dbReference>
<keyword evidence="3" id="KW-0050">Antiport</keyword>
<keyword evidence="12" id="KW-1185">Reference proteome</keyword>
<dbReference type="PANTHER" id="PTHR32507:SF8">
    <property type="entry name" value="CNH1P"/>
    <property type="match status" value="1"/>
</dbReference>
<protein>
    <submittedName>
        <fullName evidence="11">Sodium:proton antiporter</fullName>
    </submittedName>
</protein>
<evidence type="ECO:0000256" key="3">
    <source>
        <dbReference type="ARBA" id="ARBA00022449"/>
    </source>
</evidence>
<evidence type="ECO:0000256" key="5">
    <source>
        <dbReference type="ARBA" id="ARBA00022692"/>
    </source>
</evidence>